<evidence type="ECO:0000313" key="3">
    <source>
        <dbReference type="Proteomes" id="UP000594263"/>
    </source>
</evidence>
<evidence type="ECO:0000313" key="2">
    <source>
        <dbReference type="EnsemblPlants" id="Kaladp0016s0170.1.v1.1"/>
    </source>
</evidence>
<proteinExistence type="predicted"/>
<sequence>MAASGLLRRMEKFGFAYEVALRLISVLLWVQLAAELPDLMNIMLALEDAEFSIMVDESAAVLGFISNPAIDLASLRISNLQTLAAGRNGSPSITALLREREMIKFSVDENFRMLSKGKGLMSEGALDGIYRSIEVGQSSGQAPGQKGGVDSGHGGQGPSDVLSPQAASSSSSSSSAGVEPRPRTRLNSAAQAFVPVISMNRGLEEERCLYLTFSNGHPLTSSDIANFFRAMCSMVGGWRENPRAVETVYVHGEEDGRALFGKVVFCNPYLPAFFLGRQREVKFILDGKPLWCKRFVPKGIRNNALEQRLQGEAAQLRPYGGGGGYSFRGQVQGIVHSGGSSVNVRPQGTSSVSTGAGVGHGQGGRGGGMGSTYAAIVTMGLGHQGGQNREMGRRGPGGAGRGTGQRGDQQPTIGRGSPGARAQGRGQGRPNQGTARGTQKVNMYCS</sequence>
<feature type="compositionally biased region" description="Gly residues" evidence="1">
    <location>
        <begin position="145"/>
        <end position="157"/>
    </location>
</feature>
<feature type="compositionally biased region" description="Gly residues" evidence="1">
    <location>
        <begin position="356"/>
        <end position="370"/>
    </location>
</feature>
<dbReference type="Proteomes" id="UP000594263">
    <property type="component" value="Unplaced"/>
</dbReference>
<feature type="compositionally biased region" description="Polar residues" evidence="1">
    <location>
        <begin position="338"/>
        <end position="347"/>
    </location>
</feature>
<feature type="compositionally biased region" description="Gly residues" evidence="1">
    <location>
        <begin position="394"/>
        <end position="405"/>
    </location>
</feature>
<feature type="region of interest" description="Disordered" evidence="1">
    <location>
        <begin position="382"/>
        <end position="446"/>
    </location>
</feature>
<keyword evidence="3" id="KW-1185">Reference proteome</keyword>
<name>A0A7N0T0D8_KALFE</name>
<feature type="compositionally biased region" description="Low complexity" evidence="1">
    <location>
        <begin position="166"/>
        <end position="176"/>
    </location>
</feature>
<accession>A0A7N0T0D8</accession>
<dbReference type="EnsemblPlants" id="Kaladp0016s0170.1.v1.1">
    <property type="protein sequence ID" value="Kaladp0016s0170.1.v1.1"/>
    <property type="gene ID" value="Kaladp0016s0170.v1.1"/>
</dbReference>
<dbReference type="Gramene" id="Kaladp0016s0170.1.v1.1">
    <property type="protein sequence ID" value="Kaladp0016s0170.1.v1.1"/>
    <property type="gene ID" value="Kaladp0016s0170.v1.1"/>
</dbReference>
<dbReference type="AlphaFoldDB" id="A0A7N0T0D8"/>
<evidence type="ECO:0000256" key="1">
    <source>
        <dbReference type="SAM" id="MobiDB-lite"/>
    </source>
</evidence>
<organism evidence="2 3">
    <name type="scientific">Kalanchoe fedtschenkoi</name>
    <name type="common">Lavender scallops</name>
    <name type="synonym">South American air plant</name>
    <dbReference type="NCBI Taxonomy" id="63787"/>
    <lineage>
        <taxon>Eukaryota</taxon>
        <taxon>Viridiplantae</taxon>
        <taxon>Streptophyta</taxon>
        <taxon>Embryophyta</taxon>
        <taxon>Tracheophyta</taxon>
        <taxon>Spermatophyta</taxon>
        <taxon>Magnoliopsida</taxon>
        <taxon>eudicotyledons</taxon>
        <taxon>Gunneridae</taxon>
        <taxon>Pentapetalae</taxon>
        <taxon>Saxifragales</taxon>
        <taxon>Crassulaceae</taxon>
        <taxon>Kalanchoe</taxon>
    </lineage>
</organism>
<dbReference type="PANTHER" id="PTHR33527">
    <property type="entry name" value="OS07G0274300 PROTEIN"/>
    <property type="match status" value="1"/>
</dbReference>
<feature type="region of interest" description="Disordered" evidence="1">
    <location>
        <begin position="337"/>
        <end position="370"/>
    </location>
</feature>
<feature type="compositionally biased region" description="Low complexity" evidence="1">
    <location>
        <begin position="414"/>
        <end position="433"/>
    </location>
</feature>
<dbReference type="PANTHER" id="PTHR33527:SF45">
    <property type="entry name" value="RRM DOMAIN-CONTAINING PROTEIN"/>
    <property type="match status" value="1"/>
</dbReference>
<protein>
    <submittedName>
        <fullName evidence="2">Uncharacterized protein</fullName>
    </submittedName>
</protein>
<reference evidence="2" key="1">
    <citation type="submission" date="2021-01" db="UniProtKB">
        <authorList>
            <consortium name="EnsemblPlants"/>
        </authorList>
    </citation>
    <scope>IDENTIFICATION</scope>
</reference>
<feature type="region of interest" description="Disordered" evidence="1">
    <location>
        <begin position="137"/>
        <end position="184"/>
    </location>
</feature>
<feature type="compositionally biased region" description="Polar residues" evidence="1">
    <location>
        <begin position="434"/>
        <end position="446"/>
    </location>
</feature>